<organism evidence="1 2">
    <name type="scientific">Bacillus luti</name>
    <dbReference type="NCBI Taxonomy" id="2026191"/>
    <lineage>
        <taxon>Bacteria</taxon>
        <taxon>Bacillati</taxon>
        <taxon>Bacillota</taxon>
        <taxon>Bacilli</taxon>
        <taxon>Bacillales</taxon>
        <taxon>Bacillaceae</taxon>
        <taxon>Bacillus</taxon>
        <taxon>Bacillus cereus group</taxon>
    </lineage>
</organism>
<gene>
    <name evidence="1" type="ORF">F8163_27210</name>
</gene>
<name>A0A7V7S2D9_9BACI</name>
<evidence type="ECO:0000313" key="1">
    <source>
        <dbReference type="EMBL" id="KAB2439723.1"/>
    </source>
</evidence>
<comment type="caution">
    <text evidence="1">The sequence shown here is derived from an EMBL/GenBank/DDBJ whole genome shotgun (WGS) entry which is preliminary data.</text>
</comment>
<dbReference type="AlphaFoldDB" id="A0A7V7S2D9"/>
<sequence length="170" mass="19910">MHLYILEIHFIHKISFLHAKSITEAIKRFQRIYTQYAEQVPFHVREVHTNEKIIIDKGTGEVHCIGDNNMLTKCLENLMHLPTPINWVPLLKARQNIIQDPPVFIIDTVCLSKDNSLYNEIGIDMWENILQVSLNNHGEFWNALKGFLKIELLSVCEFEQYIKVKGKRNL</sequence>
<reference evidence="1 2" key="1">
    <citation type="submission" date="2019-10" db="EMBL/GenBank/DDBJ databases">
        <title>Bacillus from the desert of Cuatro Cinegas, Coahuila.</title>
        <authorList>
            <person name="Olmedo-Alvarez G."/>
            <person name="Saldana S."/>
            <person name="Barcelo D."/>
        </authorList>
    </citation>
    <scope>NUCLEOTIDE SEQUENCE [LARGE SCALE GENOMIC DNA]</scope>
    <source>
        <strain evidence="1 2">CH155b_5T</strain>
    </source>
</reference>
<proteinExistence type="predicted"/>
<accession>A0A7V7S2D9</accession>
<dbReference type="Proteomes" id="UP000470409">
    <property type="component" value="Unassembled WGS sequence"/>
</dbReference>
<dbReference type="EMBL" id="WBPG01000031">
    <property type="protein sequence ID" value="KAB2439723.1"/>
    <property type="molecule type" value="Genomic_DNA"/>
</dbReference>
<protein>
    <submittedName>
        <fullName evidence="1">Uncharacterized protein</fullName>
    </submittedName>
</protein>
<evidence type="ECO:0000313" key="2">
    <source>
        <dbReference type="Proteomes" id="UP000470409"/>
    </source>
</evidence>
<dbReference type="RefSeq" id="WP_151628221.1">
    <property type="nucleotide sequence ID" value="NZ_WBPG01000031.1"/>
</dbReference>